<feature type="region of interest" description="Disordered" evidence="1">
    <location>
        <begin position="1"/>
        <end position="130"/>
    </location>
</feature>
<sequence length="130" mass="14727">MDKAVMDQQNGPSRSVHAGSGSRGDHGAMNGSSEEPHHHHHHPRVETRGEPHHPRVETCGEPHHPRVETRGEPHHPRVETRVETRGEPHHPRGSETREEPPHHHHHPRADGGPASPAKRCKLRRSRPRTY</sequence>
<comment type="caution">
    <text evidence="2">The sequence shown here is derived from an EMBL/GenBank/DDBJ whole genome shotgun (WGS) entry which is preliminary data.</text>
</comment>
<dbReference type="EMBL" id="JANIIK010000038">
    <property type="protein sequence ID" value="KAJ3609969.1"/>
    <property type="molecule type" value="Genomic_DNA"/>
</dbReference>
<accession>A0A9Q0IT33</accession>
<protein>
    <submittedName>
        <fullName evidence="2">Uncharacterized protein</fullName>
    </submittedName>
</protein>
<reference evidence="2" key="1">
    <citation type="submission" date="2022-07" db="EMBL/GenBank/DDBJ databases">
        <title>Chromosome-level genome of Muraenolepis orangiensis.</title>
        <authorList>
            <person name="Kim J."/>
        </authorList>
    </citation>
    <scope>NUCLEOTIDE SEQUENCE</scope>
    <source>
        <strain evidence="2">KU_S4_2022</strain>
        <tissue evidence="2">Muscle</tissue>
    </source>
</reference>
<feature type="compositionally biased region" description="Basic and acidic residues" evidence="1">
    <location>
        <begin position="44"/>
        <end position="101"/>
    </location>
</feature>
<dbReference type="Proteomes" id="UP001148018">
    <property type="component" value="Unassembled WGS sequence"/>
</dbReference>
<evidence type="ECO:0000313" key="2">
    <source>
        <dbReference type="EMBL" id="KAJ3609969.1"/>
    </source>
</evidence>
<keyword evidence="3" id="KW-1185">Reference proteome</keyword>
<dbReference type="AlphaFoldDB" id="A0A9Q0IT33"/>
<name>A0A9Q0IT33_9TELE</name>
<feature type="compositionally biased region" description="Basic residues" evidence="1">
    <location>
        <begin position="118"/>
        <end position="130"/>
    </location>
</feature>
<proteinExistence type="predicted"/>
<organism evidence="2 3">
    <name type="scientific">Muraenolepis orangiensis</name>
    <name type="common">Patagonian moray cod</name>
    <dbReference type="NCBI Taxonomy" id="630683"/>
    <lineage>
        <taxon>Eukaryota</taxon>
        <taxon>Metazoa</taxon>
        <taxon>Chordata</taxon>
        <taxon>Craniata</taxon>
        <taxon>Vertebrata</taxon>
        <taxon>Euteleostomi</taxon>
        <taxon>Actinopterygii</taxon>
        <taxon>Neopterygii</taxon>
        <taxon>Teleostei</taxon>
        <taxon>Neoteleostei</taxon>
        <taxon>Acanthomorphata</taxon>
        <taxon>Zeiogadaria</taxon>
        <taxon>Gadariae</taxon>
        <taxon>Gadiformes</taxon>
        <taxon>Muraenolepidoidei</taxon>
        <taxon>Muraenolepididae</taxon>
        <taxon>Muraenolepis</taxon>
    </lineage>
</organism>
<evidence type="ECO:0000256" key="1">
    <source>
        <dbReference type="SAM" id="MobiDB-lite"/>
    </source>
</evidence>
<evidence type="ECO:0000313" key="3">
    <source>
        <dbReference type="Proteomes" id="UP001148018"/>
    </source>
</evidence>
<gene>
    <name evidence="2" type="ORF">NHX12_022063</name>
</gene>